<evidence type="ECO:0000256" key="4">
    <source>
        <dbReference type="SAM" id="Coils"/>
    </source>
</evidence>
<comment type="subcellular location">
    <subcellularLocation>
        <location evidence="3">Cytoplasm</location>
        <location evidence="3">Cytoskeleton</location>
    </subcellularLocation>
</comment>
<dbReference type="GO" id="GO:0007023">
    <property type="term" value="P:post-chaperonin tubulin folding pathway"/>
    <property type="evidence" value="ECO:0007669"/>
    <property type="project" value="UniProtKB-UniRule"/>
</dbReference>
<dbReference type="InterPro" id="IPR004226">
    <property type="entry name" value="TBCA"/>
</dbReference>
<dbReference type="AlphaFoldDB" id="A0A8B7CWU4"/>
<dbReference type="GO" id="GO:0005874">
    <property type="term" value="C:microtubule"/>
    <property type="evidence" value="ECO:0007669"/>
    <property type="project" value="UniProtKB-KW"/>
</dbReference>
<reference evidence="7" key="1">
    <citation type="submission" date="2025-08" db="UniProtKB">
        <authorList>
            <consortium name="RefSeq"/>
        </authorList>
    </citation>
    <scope>IDENTIFICATION</scope>
    <source>
        <tissue evidence="7">Young leaves</tissue>
    </source>
</reference>
<dbReference type="GO" id="GO:0005829">
    <property type="term" value="C:cytosol"/>
    <property type="evidence" value="ECO:0007669"/>
    <property type="project" value="TreeGrafter"/>
</dbReference>
<feature type="coiled-coil region" evidence="4">
    <location>
        <begin position="145"/>
        <end position="172"/>
    </location>
</feature>
<dbReference type="Pfam" id="PF02970">
    <property type="entry name" value="TBCA"/>
    <property type="match status" value="1"/>
</dbReference>
<dbReference type="GO" id="GO:0048487">
    <property type="term" value="F:beta-tubulin binding"/>
    <property type="evidence" value="ECO:0007669"/>
    <property type="project" value="InterPro"/>
</dbReference>
<dbReference type="FunFam" id="1.20.58.90:FF:000011">
    <property type="entry name" value="Tubulin-specific chaperone A"/>
    <property type="match status" value="1"/>
</dbReference>
<dbReference type="Gene3D" id="1.20.58.90">
    <property type="match status" value="1"/>
</dbReference>
<dbReference type="PANTHER" id="PTHR21500:SF0">
    <property type="entry name" value="TUBULIN-SPECIFIC CHAPERONE A"/>
    <property type="match status" value="1"/>
</dbReference>
<dbReference type="Proteomes" id="UP000228380">
    <property type="component" value="Unplaced"/>
</dbReference>
<comment type="similarity">
    <text evidence="1 3">Belongs to the TBCA family.</text>
</comment>
<keyword evidence="3" id="KW-0206">Cytoskeleton</keyword>
<keyword evidence="2 3" id="KW-0143">Chaperone</keyword>
<evidence type="ECO:0000256" key="3">
    <source>
        <dbReference type="RuleBase" id="RU364030"/>
    </source>
</evidence>
<evidence type="ECO:0000256" key="2">
    <source>
        <dbReference type="ARBA" id="ARBA00023186"/>
    </source>
</evidence>
<keyword evidence="3" id="KW-0963">Cytoplasm</keyword>
<keyword evidence="4" id="KW-0175">Coiled coil</keyword>
<dbReference type="PANTHER" id="PTHR21500">
    <property type="entry name" value="TUBULIN-SPECIFIC CHAPERONE A"/>
    <property type="match status" value="1"/>
</dbReference>
<feature type="region of interest" description="Disordered" evidence="5">
    <location>
        <begin position="77"/>
        <end position="100"/>
    </location>
</feature>
<dbReference type="OrthoDB" id="296187at2759"/>
<feature type="region of interest" description="Disordered" evidence="5">
    <location>
        <begin position="24"/>
        <end position="46"/>
    </location>
</feature>
<dbReference type="SUPFAM" id="SSF46988">
    <property type="entry name" value="Tubulin chaperone cofactor A"/>
    <property type="match status" value="1"/>
</dbReference>
<evidence type="ECO:0000313" key="6">
    <source>
        <dbReference type="Proteomes" id="UP000228380"/>
    </source>
</evidence>
<organism evidence="6 7">
    <name type="scientific">Phoenix dactylifera</name>
    <name type="common">Date palm</name>
    <dbReference type="NCBI Taxonomy" id="42345"/>
    <lineage>
        <taxon>Eukaryota</taxon>
        <taxon>Viridiplantae</taxon>
        <taxon>Streptophyta</taxon>
        <taxon>Embryophyta</taxon>
        <taxon>Tracheophyta</taxon>
        <taxon>Spermatophyta</taxon>
        <taxon>Magnoliopsida</taxon>
        <taxon>Liliopsida</taxon>
        <taxon>Arecaceae</taxon>
        <taxon>Coryphoideae</taxon>
        <taxon>Phoeniceae</taxon>
        <taxon>Phoenix</taxon>
    </lineage>
</organism>
<dbReference type="GeneID" id="103720351"/>
<keyword evidence="6" id="KW-1185">Reference proteome</keyword>
<dbReference type="KEGG" id="pda:103720351"/>
<gene>
    <name evidence="7" type="primary">LOC103720351</name>
</gene>
<sequence>MSCKEGHPAGTVCGFEKTGGKPKRTLIGSDRVPWPNEDLIRPDNNRPRDRGIISSLLRSPLLSALLCGFASHSPLSSGSTLRLRQPHPPATFSSDEHAHSARVSTFHSSGRYLLWLRRAREGFEVTAREVNMATLRNLKIKTATCRRILKELHSYEKEVQKEAAKTADMKEKGADPHDLKQQENVLAESRMMVPDCYKRLEAALAELKGTLAEMKESNLQCVEIEEADSVITEVEASFPTSED</sequence>
<keyword evidence="3" id="KW-0493">Microtubule</keyword>
<evidence type="ECO:0000313" key="7">
    <source>
        <dbReference type="RefSeq" id="XP_008808233.3"/>
    </source>
</evidence>
<dbReference type="InterPro" id="IPR036126">
    <property type="entry name" value="TBCA_sf"/>
</dbReference>
<dbReference type="RefSeq" id="XP_008808233.3">
    <property type="nucleotide sequence ID" value="XM_008810011.4"/>
</dbReference>
<protein>
    <recommendedName>
        <fullName evidence="3">Tubulin-specific chaperone A</fullName>
    </recommendedName>
</protein>
<evidence type="ECO:0000256" key="5">
    <source>
        <dbReference type="SAM" id="MobiDB-lite"/>
    </source>
</evidence>
<accession>A0A8B7CWU4</accession>
<dbReference type="GO" id="GO:0007021">
    <property type="term" value="P:tubulin complex assembly"/>
    <property type="evidence" value="ECO:0007669"/>
    <property type="project" value="UniProtKB-UniRule"/>
</dbReference>
<name>A0A8B7CWU4_PHODC</name>
<comment type="subunit">
    <text evidence="3">Supercomplex made of cofactors A to E. Cofactors A and D function by capturing and stabilizing tubulin in a quasi-native conformation. Cofactor E binds to the cofactor D-tubulin complex; interaction with cofactor C then causes the release of tubulin polypeptides that are committed to the native state.</text>
</comment>
<evidence type="ECO:0000256" key="1">
    <source>
        <dbReference type="ARBA" id="ARBA00006806"/>
    </source>
</evidence>
<proteinExistence type="inferred from homology"/>